<organism evidence="3 4">
    <name type="scientific">Equus asinus</name>
    <name type="common">Donkey</name>
    <name type="synonym">Equus africanus asinus</name>
    <dbReference type="NCBI Taxonomy" id="9793"/>
    <lineage>
        <taxon>Eukaryota</taxon>
        <taxon>Metazoa</taxon>
        <taxon>Chordata</taxon>
        <taxon>Craniata</taxon>
        <taxon>Vertebrata</taxon>
        <taxon>Euteleostomi</taxon>
        <taxon>Mammalia</taxon>
        <taxon>Eutheria</taxon>
        <taxon>Laurasiatheria</taxon>
        <taxon>Perissodactyla</taxon>
        <taxon>Equidae</taxon>
        <taxon>Equus</taxon>
    </lineage>
</organism>
<reference evidence="3 4" key="1">
    <citation type="journal article" date="2020" name="Nat. Commun.">
        <title>Donkey genomes provide new insights into domestication and selection for coat color.</title>
        <authorList>
            <person name="Wang"/>
            <person name="C."/>
            <person name="Li"/>
            <person name="H."/>
            <person name="Guo"/>
            <person name="Y."/>
            <person name="Huang"/>
            <person name="J."/>
            <person name="Sun"/>
            <person name="Y."/>
            <person name="Min"/>
            <person name="J."/>
            <person name="Wang"/>
            <person name="J."/>
            <person name="Fang"/>
            <person name="X."/>
            <person name="Zhao"/>
            <person name="Z."/>
            <person name="Wang"/>
            <person name="S."/>
            <person name="Zhang"/>
            <person name="Y."/>
            <person name="Liu"/>
            <person name="Q."/>
            <person name="Jiang"/>
            <person name="Q."/>
            <person name="Wang"/>
            <person name="X."/>
            <person name="Guo"/>
            <person name="Y."/>
            <person name="Yang"/>
            <person name="C."/>
            <person name="Wang"/>
            <person name="Y."/>
            <person name="Tian"/>
            <person name="F."/>
            <person name="Zhuang"/>
            <person name="G."/>
            <person name="Fan"/>
            <person name="Y."/>
            <person name="Gao"/>
            <person name="Q."/>
            <person name="Li"/>
            <person name="Y."/>
            <person name="Ju"/>
            <person name="Z."/>
            <person name="Li"/>
            <person name="J."/>
            <person name="Li"/>
            <person name="R."/>
            <person name="Hou"/>
            <person name="M."/>
            <person name="Yang"/>
            <person name="G."/>
            <person name="Liu"/>
            <person name="G."/>
            <person name="Liu"/>
            <person name="W."/>
            <person name="Guo"/>
            <person name="J."/>
            <person name="Pan"/>
            <person name="S."/>
            <person name="Fan"/>
            <person name="G."/>
            <person name="Zhang"/>
            <person name="W."/>
            <person name="Zhang"/>
            <person name="R."/>
            <person name="Yu"/>
            <person name="J."/>
            <person name="Zhang"/>
            <person name="X."/>
            <person name="Yin"/>
            <person name="Q."/>
            <person name="Ji"/>
            <person name="C."/>
            <person name="Jin"/>
            <person name="Y."/>
            <person name="Yue"/>
            <person name="G."/>
            <person name="Liu"/>
            <person name="M."/>
            <person name="Xu"/>
            <person name="J."/>
            <person name="Liu"/>
            <person name="S."/>
            <person name="Jordana"/>
            <person name="J."/>
            <person name="Noce"/>
            <person name="A."/>
            <person name="Amills"/>
            <person name="M."/>
            <person name="Wu"/>
            <person name="D.D."/>
            <person name="Li"/>
            <person name="S."/>
            <person name="Zhou"/>
            <person name="X. and Zhong"/>
            <person name="J."/>
        </authorList>
    </citation>
    <scope>NUCLEOTIDE SEQUENCE [LARGE SCALE GENOMIC DNA]</scope>
</reference>
<dbReference type="SUPFAM" id="SSF50630">
    <property type="entry name" value="Acid proteases"/>
    <property type="match status" value="1"/>
</dbReference>
<reference evidence="3" key="2">
    <citation type="submission" date="2025-08" db="UniProtKB">
        <authorList>
            <consortium name="Ensembl"/>
        </authorList>
    </citation>
    <scope>IDENTIFICATION</scope>
</reference>
<sequence>MKWTVVAFGLQLLEAAEVSPPGEVKSVHETTKEKGLLKELQRTQKYSPVRKYCLGDLGVAYEPMAYKDASCFGKTSIGTPPQNFLGLSDTGSSSLGPLRPAPTKPQLPSGDSRPSSA</sequence>
<feature type="signal peptide" evidence="2">
    <location>
        <begin position="1"/>
        <end position="15"/>
    </location>
</feature>
<evidence type="ECO:0000256" key="1">
    <source>
        <dbReference type="SAM" id="MobiDB-lite"/>
    </source>
</evidence>
<evidence type="ECO:0000313" key="3">
    <source>
        <dbReference type="Ensembl" id="ENSEASP00005003999.1"/>
    </source>
</evidence>
<keyword evidence="2" id="KW-0732">Signal</keyword>
<reference evidence="3" key="3">
    <citation type="submission" date="2025-09" db="UniProtKB">
        <authorList>
            <consortium name="Ensembl"/>
        </authorList>
    </citation>
    <scope>IDENTIFICATION</scope>
</reference>
<dbReference type="Gene3D" id="6.10.140.60">
    <property type="match status" value="1"/>
</dbReference>
<dbReference type="Gene3D" id="2.40.70.10">
    <property type="entry name" value="Acid Proteases"/>
    <property type="match status" value="1"/>
</dbReference>
<feature type="region of interest" description="Disordered" evidence="1">
    <location>
        <begin position="82"/>
        <end position="117"/>
    </location>
</feature>
<dbReference type="GeneTree" id="ENSGT01140000286712"/>
<name>A0A8C4L0J8_EQUAS</name>
<feature type="compositionally biased region" description="Low complexity" evidence="1">
    <location>
        <begin position="85"/>
        <end position="98"/>
    </location>
</feature>
<keyword evidence="4" id="KW-1185">Reference proteome</keyword>
<evidence type="ECO:0000313" key="4">
    <source>
        <dbReference type="Proteomes" id="UP000694387"/>
    </source>
</evidence>
<dbReference type="AlphaFoldDB" id="A0A8C4L0J8"/>
<dbReference type="OMA" id="EPMAYKD"/>
<dbReference type="InterPro" id="IPR021109">
    <property type="entry name" value="Peptidase_aspartic_dom_sf"/>
</dbReference>
<dbReference type="Ensembl" id="ENSEAST00005004388.2">
    <property type="protein sequence ID" value="ENSEASP00005003999.1"/>
    <property type="gene ID" value="ENSEASG00005003040.2"/>
</dbReference>
<accession>A0A8C4L0J8</accession>
<dbReference type="Proteomes" id="UP000694387">
    <property type="component" value="Chromosome 8"/>
</dbReference>
<proteinExistence type="predicted"/>
<feature type="chain" id="PRO_5046096319" evidence="2">
    <location>
        <begin position="16"/>
        <end position="117"/>
    </location>
</feature>
<evidence type="ECO:0000256" key="2">
    <source>
        <dbReference type="SAM" id="SignalP"/>
    </source>
</evidence>
<protein>
    <submittedName>
        <fullName evidence="3">Uncharacterized protein</fullName>
    </submittedName>
</protein>